<reference evidence="1 2" key="2">
    <citation type="submission" date="2019-01" db="EMBL/GenBank/DDBJ databases">
        <authorList>
            <person name="Li Y."/>
        </authorList>
    </citation>
    <scope>NUCLEOTIDE SEQUENCE [LARGE SCALE GENOMIC DNA]</scope>
    <source>
        <strain evidence="1 2">SK2B-1</strain>
    </source>
</reference>
<dbReference type="EMBL" id="SAUZ01000022">
    <property type="protein sequence ID" value="RWR18036.1"/>
    <property type="molecule type" value="Genomic_DNA"/>
</dbReference>
<organism evidence="1 2">
    <name type="scientific">Paenirhodobacter populi</name>
    <dbReference type="NCBI Taxonomy" id="2306993"/>
    <lineage>
        <taxon>Bacteria</taxon>
        <taxon>Pseudomonadati</taxon>
        <taxon>Pseudomonadota</taxon>
        <taxon>Alphaproteobacteria</taxon>
        <taxon>Rhodobacterales</taxon>
        <taxon>Rhodobacter group</taxon>
        <taxon>Paenirhodobacter</taxon>
    </lineage>
</organism>
<dbReference type="Pfam" id="PF13692">
    <property type="entry name" value="Glyco_trans_1_4"/>
    <property type="match status" value="1"/>
</dbReference>
<sequence length="426" mass="47336">MREQVSHSAPDYGSRKVFMNIQRCLLVLPDGAVNRRMGSGQRSALVFEALKRIAPTDVVVLGKTEGEVPVAPDQALETAFFPGAASLRRVRSSHFRMGRRHGVDWVVHNLNRFLRVDRLYAAEPQVCAALAGILTPEHGVVAFRYSQPYCLSDVVAGPGRRVFVDIDDRDDQKFETAARATLGTGLMGRVFSRFVVPRIRQILTDKLGRASLLWYATGEDILPIPDVPARVLRNVPFGEAGEDTPDPAGSRDILFVGTYSHRPNQDGVRWFLRHCWPEIQRRNPDARFRLVGMGDWKALAAEFPDLPNVDYVGTVDELAPEYARARFAISPVFDGGGSKIKVIETCAYRRLPVVSVHSARGFGDALFEALPKADDPAGFIDLCDLYLRDDAALHAATDRLRALQQAQFSRRSAEQQIEDDIRSALG</sequence>
<evidence type="ECO:0000313" key="1">
    <source>
        <dbReference type="EMBL" id="RWR18036.1"/>
    </source>
</evidence>
<dbReference type="AlphaFoldDB" id="A0A443JBV2"/>
<dbReference type="Proteomes" id="UP000284476">
    <property type="component" value="Unassembled WGS sequence"/>
</dbReference>
<dbReference type="SUPFAM" id="SSF53756">
    <property type="entry name" value="UDP-Glycosyltransferase/glycogen phosphorylase"/>
    <property type="match status" value="1"/>
</dbReference>
<evidence type="ECO:0000313" key="2">
    <source>
        <dbReference type="Proteomes" id="UP000284476"/>
    </source>
</evidence>
<keyword evidence="1" id="KW-0808">Transferase</keyword>
<proteinExistence type="predicted"/>
<reference evidence="1 2" key="1">
    <citation type="submission" date="2019-01" db="EMBL/GenBank/DDBJ databases">
        <title>Sinorhodobacter populi sp. nov. isolated from the symptomatic bark tissue of Populus euramericana canker.</title>
        <authorList>
            <person name="Xu G."/>
        </authorList>
    </citation>
    <scope>NUCLEOTIDE SEQUENCE [LARGE SCALE GENOMIC DNA]</scope>
    <source>
        <strain evidence="1 2">SK2B-1</strain>
    </source>
</reference>
<comment type="caution">
    <text evidence="1">The sequence shown here is derived from an EMBL/GenBank/DDBJ whole genome shotgun (WGS) entry which is preliminary data.</text>
</comment>
<dbReference type="Gene3D" id="3.40.50.2000">
    <property type="entry name" value="Glycogen Phosphorylase B"/>
    <property type="match status" value="1"/>
</dbReference>
<accession>A0A443JBV2</accession>
<dbReference type="GO" id="GO:0016740">
    <property type="term" value="F:transferase activity"/>
    <property type="evidence" value="ECO:0007669"/>
    <property type="project" value="UniProtKB-KW"/>
</dbReference>
<protein>
    <submittedName>
        <fullName evidence="1">Glycosyltransferase</fullName>
    </submittedName>
</protein>
<name>A0A443JBV2_9RHOB</name>
<gene>
    <name evidence="1" type="ORF">D2T30_17495</name>
</gene>